<dbReference type="SUPFAM" id="SSF52283">
    <property type="entry name" value="Formate/glycerate dehydrogenase catalytic domain-like"/>
    <property type="match status" value="1"/>
</dbReference>
<dbReference type="CDD" id="cd05301">
    <property type="entry name" value="GDH"/>
    <property type="match status" value="1"/>
</dbReference>
<sequence>MNHEVAMRLLIATPLPAAVEAEARDAFGAAPATDNLTPEAMIALATREKPEAILLSGRQKLAAEGIAQLPDSVRLIATCSVGYDHLDVKAAAARGIAVTNTPDVLTAATADMTMLLMLGAARRAREYAAIMDEGWRRSFAMNEMLGTDLSGKLLGIVGMGRIGRAVAHRARAFGMTIAYHNRHRLPPEQEAGAEFVADTDALVARADVLSLNLPGSGEVVMTAERFALMKPGAVFVNSARGSLVDEDALVEALASGRLAGAGLDVFRNEPAYDLRLRDQPRAFLMPHMGSATIETREAMGRRALANIGAFLAGKQPADQVNA</sequence>
<dbReference type="Proteomes" id="UP000284476">
    <property type="component" value="Unassembled WGS sequence"/>
</dbReference>
<dbReference type="InterPro" id="IPR006140">
    <property type="entry name" value="D-isomer_DH_NAD-bd"/>
</dbReference>
<evidence type="ECO:0000256" key="2">
    <source>
        <dbReference type="ARBA" id="ARBA00023002"/>
    </source>
</evidence>
<dbReference type="InterPro" id="IPR050223">
    <property type="entry name" value="D-isomer_2-hydroxyacid_DH"/>
</dbReference>
<dbReference type="AlphaFoldDB" id="A0A443JIE4"/>
<dbReference type="InterPro" id="IPR006139">
    <property type="entry name" value="D-isomer_2_OHA_DH_cat_dom"/>
</dbReference>
<reference evidence="7 8" key="2">
    <citation type="submission" date="2019-01" db="EMBL/GenBank/DDBJ databases">
        <authorList>
            <person name="Li Y."/>
        </authorList>
    </citation>
    <scope>NUCLEOTIDE SEQUENCE [LARGE SCALE GENOMIC DNA]</scope>
    <source>
        <strain evidence="7 8">SK2B-1</strain>
    </source>
</reference>
<evidence type="ECO:0000259" key="5">
    <source>
        <dbReference type="Pfam" id="PF00389"/>
    </source>
</evidence>
<keyword evidence="3" id="KW-0520">NAD</keyword>
<dbReference type="GO" id="GO:0005829">
    <property type="term" value="C:cytosol"/>
    <property type="evidence" value="ECO:0007669"/>
    <property type="project" value="TreeGrafter"/>
</dbReference>
<accession>A0A443JIE4</accession>
<dbReference type="PANTHER" id="PTHR10996">
    <property type="entry name" value="2-HYDROXYACID DEHYDROGENASE-RELATED"/>
    <property type="match status" value="1"/>
</dbReference>
<dbReference type="SUPFAM" id="SSF51735">
    <property type="entry name" value="NAD(P)-binding Rossmann-fold domains"/>
    <property type="match status" value="1"/>
</dbReference>
<dbReference type="Pfam" id="PF00389">
    <property type="entry name" value="2-Hacid_dh"/>
    <property type="match status" value="1"/>
</dbReference>
<dbReference type="PROSITE" id="PS00671">
    <property type="entry name" value="D_2_HYDROXYACID_DH_3"/>
    <property type="match status" value="1"/>
</dbReference>
<evidence type="ECO:0000256" key="4">
    <source>
        <dbReference type="RuleBase" id="RU003719"/>
    </source>
</evidence>
<gene>
    <name evidence="7" type="ORF">D2T30_11995</name>
</gene>
<keyword evidence="2 4" id="KW-0560">Oxidoreductase</keyword>
<dbReference type="GO" id="GO:0051287">
    <property type="term" value="F:NAD binding"/>
    <property type="evidence" value="ECO:0007669"/>
    <property type="project" value="InterPro"/>
</dbReference>
<dbReference type="GO" id="GO:0030267">
    <property type="term" value="F:glyoxylate reductase (NADPH) activity"/>
    <property type="evidence" value="ECO:0007669"/>
    <property type="project" value="TreeGrafter"/>
</dbReference>
<name>A0A443JIE4_9RHOB</name>
<evidence type="ECO:0000256" key="1">
    <source>
        <dbReference type="ARBA" id="ARBA00005854"/>
    </source>
</evidence>
<dbReference type="GO" id="GO:0016618">
    <property type="term" value="F:hydroxypyruvate reductase [NAD(P)H] activity"/>
    <property type="evidence" value="ECO:0007669"/>
    <property type="project" value="TreeGrafter"/>
</dbReference>
<evidence type="ECO:0000313" key="8">
    <source>
        <dbReference type="Proteomes" id="UP000284476"/>
    </source>
</evidence>
<evidence type="ECO:0000313" key="7">
    <source>
        <dbReference type="EMBL" id="RWR20243.1"/>
    </source>
</evidence>
<dbReference type="EMBL" id="SAUZ01000013">
    <property type="protein sequence ID" value="RWR20243.1"/>
    <property type="molecule type" value="Genomic_DNA"/>
</dbReference>
<dbReference type="PANTHER" id="PTHR10996:SF283">
    <property type="entry name" value="GLYOXYLATE_HYDROXYPYRUVATE REDUCTASE B"/>
    <property type="match status" value="1"/>
</dbReference>
<reference evidence="7 8" key="1">
    <citation type="submission" date="2019-01" db="EMBL/GenBank/DDBJ databases">
        <title>Sinorhodobacter populi sp. nov. isolated from the symptomatic bark tissue of Populus euramericana canker.</title>
        <authorList>
            <person name="Xu G."/>
        </authorList>
    </citation>
    <scope>NUCLEOTIDE SEQUENCE [LARGE SCALE GENOMIC DNA]</scope>
    <source>
        <strain evidence="7 8">SK2B-1</strain>
    </source>
</reference>
<dbReference type="Pfam" id="PF02826">
    <property type="entry name" value="2-Hacid_dh_C"/>
    <property type="match status" value="1"/>
</dbReference>
<comment type="caution">
    <text evidence="7">The sequence shown here is derived from an EMBL/GenBank/DDBJ whole genome shotgun (WGS) entry which is preliminary data.</text>
</comment>
<evidence type="ECO:0000259" key="6">
    <source>
        <dbReference type="Pfam" id="PF02826"/>
    </source>
</evidence>
<protein>
    <submittedName>
        <fullName evidence="7">D-glycerate dehydrogenase</fullName>
    </submittedName>
</protein>
<feature type="domain" description="D-isomer specific 2-hydroxyacid dehydrogenase NAD-binding" evidence="6">
    <location>
        <begin position="115"/>
        <end position="289"/>
    </location>
</feature>
<dbReference type="FunFam" id="3.40.50.720:FF:000203">
    <property type="entry name" value="D-3-phosphoglycerate dehydrogenase (SerA)"/>
    <property type="match status" value="1"/>
</dbReference>
<feature type="domain" description="D-isomer specific 2-hydroxyacid dehydrogenase catalytic" evidence="5">
    <location>
        <begin position="36"/>
        <end position="321"/>
    </location>
</feature>
<dbReference type="InterPro" id="IPR036291">
    <property type="entry name" value="NAD(P)-bd_dom_sf"/>
</dbReference>
<comment type="similarity">
    <text evidence="1 4">Belongs to the D-isomer specific 2-hydroxyacid dehydrogenase family.</text>
</comment>
<dbReference type="Gene3D" id="3.40.50.720">
    <property type="entry name" value="NAD(P)-binding Rossmann-like Domain"/>
    <property type="match status" value="2"/>
</dbReference>
<dbReference type="InterPro" id="IPR029753">
    <property type="entry name" value="D-isomer_DH_CS"/>
</dbReference>
<proteinExistence type="inferred from homology"/>
<organism evidence="7 8">
    <name type="scientific">Paenirhodobacter populi</name>
    <dbReference type="NCBI Taxonomy" id="2306993"/>
    <lineage>
        <taxon>Bacteria</taxon>
        <taxon>Pseudomonadati</taxon>
        <taxon>Pseudomonadota</taxon>
        <taxon>Alphaproteobacteria</taxon>
        <taxon>Rhodobacterales</taxon>
        <taxon>Rhodobacter group</taxon>
        <taxon>Paenirhodobacter</taxon>
    </lineage>
</organism>
<evidence type="ECO:0000256" key="3">
    <source>
        <dbReference type="ARBA" id="ARBA00023027"/>
    </source>
</evidence>